<evidence type="ECO:0000256" key="6">
    <source>
        <dbReference type="ARBA" id="ARBA00022617"/>
    </source>
</evidence>
<comment type="similarity">
    <text evidence="3">In the C-terminal section; belongs to the flavoprotein pyridine nucleotide cytochrome reductase family.</text>
</comment>
<evidence type="ECO:0000256" key="1">
    <source>
        <dbReference type="ARBA" id="ARBA00001970"/>
    </source>
</evidence>
<evidence type="ECO:0000256" key="8">
    <source>
        <dbReference type="ARBA" id="ARBA00022723"/>
    </source>
</evidence>
<dbReference type="EMBL" id="MU839827">
    <property type="protein sequence ID" value="KAK1760185.1"/>
    <property type="molecule type" value="Genomic_DNA"/>
</dbReference>
<dbReference type="FunFam" id="3.40.50.80:FF:000010">
    <property type="entry name" value="Flavohemoprotein"/>
    <property type="match status" value="1"/>
</dbReference>
<dbReference type="InterPro" id="IPR001433">
    <property type="entry name" value="OxRdtase_FAD/NAD-bd"/>
</dbReference>
<comment type="cofactor">
    <cofactor evidence="1">
        <name>heme b</name>
        <dbReference type="ChEBI" id="CHEBI:60344"/>
    </cofactor>
</comment>
<dbReference type="InterPro" id="IPR017938">
    <property type="entry name" value="Riboflavin_synthase-like_b-brl"/>
</dbReference>
<keyword evidence="9" id="KW-0274">FAD</keyword>
<dbReference type="FunFam" id="2.40.30.10:FF:000034">
    <property type="entry name" value="Flavohemoprotein"/>
    <property type="match status" value="1"/>
</dbReference>
<comment type="catalytic activity">
    <reaction evidence="15">
        <text>2 nitric oxide + NADPH + 2 O2 = 2 nitrate + NADP(+) + H(+)</text>
        <dbReference type="Rhea" id="RHEA:19465"/>
        <dbReference type="ChEBI" id="CHEBI:15378"/>
        <dbReference type="ChEBI" id="CHEBI:15379"/>
        <dbReference type="ChEBI" id="CHEBI:16480"/>
        <dbReference type="ChEBI" id="CHEBI:17632"/>
        <dbReference type="ChEBI" id="CHEBI:57783"/>
        <dbReference type="ChEBI" id="CHEBI:58349"/>
        <dbReference type="EC" id="1.14.12.17"/>
    </reaction>
</comment>
<dbReference type="AlphaFoldDB" id="A0AAJ0FGJ5"/>
<dbReference type="GO" id="GO:0046210">
    <property type="term" value="P:nitric oxide catabolic process"/>
    <property type="evidence" value="ECO:0007669"/>
    <property type="project" value="TreeGrafter"/>
</dbReference>
<evidence type="ECO:0000259" key="17">
    <source>
        <dbReference type="PROSITE" id="PS01033"/>
    </source>
</evidence>
<name>A0AAJ0FGJ5_9PEZI</name>
<dbReference type="Gene3D" id="1.10.490.10">
    <property type="entry name" value="Globins"/>
    <property type="match status" value="1"/>
</dbReference>
<evidence type="ECO:0000256" key="3">
    <source>
        <dbReference type="ARBA" id="ARBA00006401"/>
    </source>
</evidence>
<dbReference type="InterPro" id="IPR012292">
    <property type="entry name" value="Globin/Proto"/>
</dbReference>
<evidence type="ECO:0000256" key="12">
    <source>
        <dbReference type="ARBA" id="ARBA00023004"/>
    </source>
</evidence>
<dbReference type="GO" id="GO:0071500">
    <property type="term" value="P:cellular response to nitrosative stress"/>
    <property type="evidence" value="ECO:0007669"/>
    <property type="project" value="TreeGrafter"/>
</dbReference>
<evidence type="ECO:0000256" key="5">
    <source>
        <dbReference type="ARBA" id="ARBA00022575"/>
    </source>
</evidence>
<sequence length="435" mass="47398">MVAAPISAEQIAIVKATVPVLKEHGETITTVFYKNLIDENPGLRNVFSKTSQETLRQPRALANAVLTYATYIDDLGKLAGAVERIAHKHVSLQVTPEQYDVVGQYLIQAIGQVLGDAATPPIVDAWIAAYGALAAVFIGREGQMYKANAADGWTGWRKFRVARRVPESSTITSFYLTPSDGVPLPSYLPGQYLSLQIKVPQLGYLQSRQYSLSDAPREGAPYYRISVKRDEGGPEGPGLPGIISNLLHSEYQVGSEVELSHPQGEFTVNPTDPAKESVPAVLISVGVGATPLMSILKSLVPSGKGEAAASGAPTPVPVRRPVSWIHSSRSSAAQPFRDEVKQICRDNDNVSAHVFLRTLGPDDRHGEDYHFGDVRLDLARLDSERDLHLSDARTEYYICGPEAFMIDIRRILVGFGVSKDRIHLELFATGDVADE</sequence>
<comment type="caution">
    <text evidence="19">The sequence shown here is derived from an EMBL/GenBank/DDBJ whole genome shotgun (WGS) entry which is preliminary data.</text>
</comment>
<keyword evidence="20" id="KW-1185">Reference proteome</keyword>
<protein>
    <recommendedName>
        <fullName evidence="4">nitric oxide dioxygenase</fullName>
        <ecNumber evidence="4">1.14.12.17</ecNumber>
    </recommendedName>
</protein>
<evidence type="ECO:0000313" key="20">
    <source>
        <dbReference type="Proteomes" id="UP001239445"/>
    </source>
</evidence>
<dbReference type="FunFam" id="1.10.490.10:FF:000003">
    <property type="entry name" value="Flavohemoprotein"/>
    <property type="match status" value="1"/>
</dbReference>
<dbReference type="EC" id="1.14.12.17" evidence="4"/>
<keyword evidence="13" id="KW-0520">NAD</keyword>
<dbReference type="SUPFAM" id="SSF46458">
    <property type="entry name" value="Globin-like"/>
    <property type="match status" value="1"/>
</dbReference>
<comment type="catalytic activity">
    <reaction evidence="14">
        <text>2 nitric oxide + NADH + 2 O2 = 2 nitrate + NAD(+) + H(+)</text>
        <dbReference type="Rhea" id="RHEA:19469"/>
        <dbReference type="ChEBI" id="CHEBI:15378"/>
        <dbReference type="ChEBI" id="CHEBI:15379"/>
        <dbReference type="ChEBI" id="CHEBI:16480"/>
        <dbReference type="ChEBI" id="CHEBI:17632"/>
        <dbReference type="ChEBI" id="CHEBI:57540"/>
        <dbReference type="ChEBI" id="CHEBI:57945"/>
        <dbReference type="EC" id="1.14.12.17"/>
    </reaction>
</comment>
<feature type="domain" description="FAD-binding FR-type" evidence="18">
    <location>
        <begin position="154"/>
        <end position="269"/>
    </location>
</feature>
<dbReference type="PANTHER" id="PTHR43396">
    <property type="entry name" value="FLAVOHEMOPROTEIN"/>
    <property type="match status" value="1"/>
</dbReference>
<dbReference type="SUPFAM" id="SSF63380">
    <property type="entry name" value="Riboflavin synthase domain-like"/>
    <property type="match status" value="1"/>
</dbReference>
<dbReference type="Gene3D" id="3.40.50.80">
    <property type="entry name" value="Nucleotide-binding domain of ferredoxin-NADP reductase (FNR) module"/>
    <property type="match status" value="1"/>
</dbReference>
<dbReference type="Pfam" id="PF00175">
    <property type="entry name" value="NAD_binding_1"/>
    <property type="match status" value="1"/>
</dbReference>
<evidence type="ECO:0000259" key="18">
    <source>
        <dbReference type="PROSITE" id="PS51384"/>
    </source>
</evidence>
<proteinExistence type="inferred from homology"/>
<accession>A0AAJ0FGJ5</accession>
<dbReference type="GO" id="GO:0008941">
    <property type="term" value="F:nitric oxide dioxygenase NAD(P)H activity"/>
    <property type="evidence" value="ECO:0007669"/>
    <property type="project" value="UniProtKB-EC"/>
</dbReference>
<dbReference type="CDD" id="cd08922">
    <property type="entry name" value="FHb-globin"/>
    <property type="match status" value="1"/>
</dbReference>
<evidence type="ECO:0000256" key="4">
    <source>
        <dbReference type="ARBA" id="ARBA00012229"/>
    </source>
</evidence>
<evidence type="ECO:0000256" key="2">
    <source>
        <dbReference type="ARBA" id="ARBA00001974"/>
    </source>
</evidence>
<keyword evidence="7" id="KW-0285">Flavoprotein</keyword>
<reference evidence="19" key="1">
    <citation type="submission" date="2023-06" db="EMBL/GenBank/DDBJ databases">
        <title>Genome-scale phylogeny and comparative genomics of the fungal order Sordariales.</title>
        <authorList>
            <consortium name="Lawrence Berkeley National Laboratory"/>
            <person name="Hensen N."/>
            <person name="Bonometti L."/>
            <person name="Westerberg I."/>
            <person name="Brannstrom I.O."/>
            <person name="Guillou S."/>
            <person name="Cros-Aarteil S."/>
            <person name="Calhoun S."/>
            <person name="Haridas S."/>
            <person name="Kuo A."/>
            <person name="Mondo S."/>
            <person name="Pangilinan J."/>
            <person name="Riley R."/>
            <person name="Labutti K."/>
            <person name="Andreopoulos B."/>
            <person name="Lipzen A."/>
            <person name="Chen C."/>
            <person name="Yanf M."/>
            <person name="Daum C."/>
            <person name="Ng V."/>
            <person name="Clum A."/>
            <person name="Steindorff A."/>
            <person name="Ohm R."/>
            <person name="Martin F."/>
            <person name="Silar P."/>
            <person name="Natvig D."/>
            <person name="Lalanne C."/>
            <person name="Gautier V."/>
            <person name="Ament-Velasquez S.L."/>
            <person name="Kruys A."/>
            <person name="Hutchinson M.I."/>
            <person name="Powell A.J."/>
            <person name="Barry K."/>
            <person name="Miller A.N."/>
            <person name="Grigoriev I.V."/>
            <person name="Debuchy R."/>
            <person name="Gladieux P."/>
            <person name="Thoren M.H."/>
            <person name="Johannesson H."/>
        </authorList>
    </citation>
    <scope>NUCLEOTIDE SEQUENCE</scope>
    <source>
        <strain evidence="19">PSN4</strain>
    </source>
</reference>
<comment type="function">
    <text evidence="16">In the presence of oxygen and NADH, it has NADH oxidase activity, which leads to the generation of superoxide and H(2)O(2). Under anaerobic conditions, it also exhibits nitric oxide reductase and FAD reductase activities. However, all these reactions are much lower than NOD activity.</text>
</comment>
<dbReference type="PANTHER" id="PTHR43396:SF3">
    <property type="entry name" value="FLAVOHEMOPROTEIN"/>
    <property type="match status" value="1"/>
</dbReference>
<dbReference type="InterPro" id="IPR039261">
    <property type="entry name" value="FNR_nucleotide-bd"/>
</dbReference>
<keyword evidence="8" id="KW-0479">Metal-binding</keyword>
<dbReference type="InterPro" id="IPR009050">
    <property type="entry name" value="Globin-like_sf"/>
</dbReference>
<comment type="cofactor">
    <cofactor evidence="2">
        <name>FAD</name>
        <dbReference type="ChEBI" id="CHEBI:57692"/>
    </cofactor>
</comment>
<dbReference type="PROSITE" id="PS51384">
    <property type="entry name" value="FAD_FR"/>
    <property type="match status" value="1"/>
</dbReference>
<keyword evidence="6" id="KW-0349">Heme</keyword>
<evidence type="ECO:0000256" key="16">
    <source>
        <dbReference type="ARBA" id="ARBA00056398"/>
    </source>
</evidence>
<dbReference type="CDD" id="cd06184">
    <property type="entry name" value="flavohem_like_fad_nad_binding"/>
    <property type="match status" value="1"/>
</dbReference>
<evidence type="ECO:0000256" key="15">
    <source>
        <dbReference type="ARBA" id="ARBA00049433"/>
    </source>
</evidence>
<organism evidence="19 20">
    <name type="scientific">Echria macrotheca</name>
    <dbReference type="NCBI Taxonomy" id="438768"/>
    <lineage>
        <taxon>Eukaryota</taxon>
        <taxon>Fungi</taxon>
        <taxon>Dikarya</taxon>
        <taxon>Ascomycota</taxon>
        <taxon>Pezizomycotina</taxon>
        <taxon>Sordariomycetes</taxon>
        <taxon>Sordariomycetidae</taxon>
        <taxon>Sordariales</taxon>
        <taxon>Schizotheciaceae</taxon>
        <taxon>Echria</taxon>
    </lineage>
</organism>
<dbReference type="GO" id="GO:0020037">
    <property type="term" value="F:heme binding"/>
    <property type="evidence" value="ECO:0007669"/>
    <property type="project" value="InterPro"/>
</dbReference>
<dbReference type="GO" id="GO:0009636">
    <property type="term" value="P:response to toxic substance"/>
    <property type="evidence" value="ECO:0007669"/>
    <property type="project" value="UniProtKB-KW"/>
</dbReference>
<dbReference type="Gene3D" id="2.40.30.10">
    <property type="entry name" value="Translation factors"/>
    <property type="match status" value="1"/>
</dbReference>
<evidence type="ECO:0000256" key="13">
    <source>
        <dbReference type="ARBA" id="ARBA00023027"/>
    </source>
</evidence>
<feature type="domain" description="Globin" evidence="17">
    <location>
        <begin position="5"/>
        <end position="142"/>
    </location>
</feature>
<dbReference type="GO" id="GO:0046872">
    <property type="term" value="F:metal ion binding"/>
    <property type="evidence" value="ECO:0007669"/>
    <property type="project" value="UniProtKB-KW"/>
</dbReference>
<keyword evidence="5" id="KW-0216">Detoxification</keyword>
<evidence type="ECO:0000313" key="19">
    <source>
        <dbReference type="EMBL" id="KAK1760185.1"/>
    </source>
</evidence>
<keyword evidence="11" id="KW-0560">Oxidoreductase</keyword>
<dbReference type="SUPFAM" id="SSF52343">
    <property type="entry name" value="Ferredoxin reductase-like, C-terminal NADP-linked domain"/>
    <property type="match status" value="1"/>
</dbReference>
<dbReference type="Proteomes" id="UP001239445">
    <property type="component" value="Unassembled WGS sequence"/>
</dbReference>
<evidence type="ECO:0000256" key="7">
    <source>
        <dbReference type="ARBA" id="ARBA00022630"/>
    </source>
</evidence>
<evidence type="ECO:0000256" key="11">
    <source>
        <dbReference type="ARBA" id="ARBA00023002"/>
    </source>
</evidence>
<dbReference type="GO" id="GO:0071949">
    <property type="term" value="F:FAD binding"/>
    <property type="evidence" value="ECO:0007669"/>
    <property type="project" value="TreeGrafter"/>
</dbReference>
<dbReference type="GO" id="GO:0019825">
    <property type="term" value="F:oxygen binding"/>
    <property type="evidence" value="ECO:0007669"/>
    <property type="project" value="InterPro"/>
</dbReference>
<dbReference type="PROSITE" id="PS01033">
    <property type="entry name" value="GLOBIN"/>
    <property type="match status" value="1"/>
</dbReference>
<keyword evidence="10" id="KW-0521">NADP</keyword>
<keyword evidence="12" id="KW-0408">Iron</keyword>
<gene>
    <name evidence="19" type="ORF">QBC47DRAFT_1977</name>
</gene>
<dbReference type="Pfam" id="PF00042">
    <property type="entry name" value="Globin"/>
    <property type="match status" value="1"/>
</dbReference>
<evidence type="ECO:0000256" key="14">
    <source>
        <dbReference type="ARBA" id="ARBA00048649"/>
    </source>
</evidence>
<dbReference type="InterPro" id="IPR017927">
    <property type="entry name" value="FAD-bd_FR_type"/>
</dbReference>
<evidence type="ECO:0000256" key="9">
    <source>
        <dbReference type="ARBA" id="ARBA00022827"/>
    </source>
</evidence>
<evidence type="ECO:0000256" key="10">
    <source>
        <dbReference type="ARBA" id="ARBA00022857"/>
    </source>
</evidence>
<dbReference type="InterPro" id="IPR000971">
    <property type="entry name" value="Globin"/>
</dbReference>